<dbReference type="GeneID" id="24112521"/>
<name>R9PND8_PSEHS</name>
<gene>
    <name evidence="1" type="ORF">PHSY_007258</name>
</gene>
<dbReference type="RefSeq" id="XP_012193242.1">
    <property type="nucleotide sequence ID" value="XM_012337852.1"/>
</dbReference>
<dbReference type="EMBL" id="DF238832">
    <property type="protein sequence ID" value="GAC99655.1"/>
    <property type="molecule type" value="Genomic_DNA"/>
</dbReference>
<evidence type="ECO:0000313" key="2">
    <source>
        <dbReference type="Proteomes" id="UP000014071"/>
    </source>
</evidence>
<accession>R9PND8</accession>
<dbReference type="Proteomes" id="UP000014071">
    <property type="component" value="Unassembled WGS sequence"/>
</dbReference>
<dbReference type="HOGENOM" id="CLU_2085835_0_0_1"/>
<keyword evidence="2" id="KW-1185">Reference proteome</keyword>
<reference evidence="2" key="1">
    <citation type="journal article" date="2013" name="Genome Announc.">
        <title>Draft genome sequence of the basidiomycetous yeast-like fungus Pseudozyma hubeiensis SY62, which produces an abundant amount of the biosurfactant mannosylerythritol lipids.</title>
        <authorList>
            <person name="Konishi M."/>
            <person name="Hatada Y."/>
            <person name="Horiuchi J."/>
        </authorList>
    </citation>
    <scope>NUCLEOTIDE SEQUENCE [LARGE SCALE GENOMIC DNA]</scope>
    <source>
        <strain evidence="2">SY62</strain>
    </source>
</reference>
<proteinExistence type="predicted"/>
<evidence type="ECO:0000313" key="1">
    <source>
        <dbReference type="EMBL" id="GAC99655.1"/>
    </source>
</evidence>
<sequence>MRCGMCSVVWRISSGRSEQTMDAFNETGANVMVDDAIGGRIHMELDFRSRDKRVRSQHTIYRLPIQPSPRPFSLFALAVSTLPASGVSLTGCAVASELNRFTPLNCRQAKLRRQKRL</sequence>
<dbReference type="AlphaFoldDB" id="R9PND8"/>
<organism evidence="1 2">
    <name type="scientific">Pseudozyma hubeiensis (strain SY62)</name>
    <name type="common">Yeast</name>
    <dbReference type="NCBI Taxonomy" id="1305764"/>
    <lineage>
        <taxon>Eukaryota</taxon>
        <taxon>Fungi</taxon>
        <taxon>Dikarya</taxon>
        <taxon>Basidiomycota</taxon>
        <taxon>Ustilaginomycotina</taxon>
        <taxon>Ustilaginomycetes</taxon>
        <taxon>Ustilaginales</taxon>
        <taxon>Ustilaginaceae</taxon>
        <taxon>Pseudozyma</taxon>
    </lineage>
</organism>
<protein>
    <submittedName>
        <fullName evidence="1">Uncharacterized protein</fullName>
    </submittedName>
</protein>